<protein>
    <submittedName>
        <fullName evidence="1">Uncharacterized protein</fullName>
    </submittedName>
</protein>
<sequence length="289" mass="31303">MANSTPPIAKKTVPANGILCILTPRDKPAILQAELDGAPLLPQQPINFPPVVNPQIIDGSSVGNIFKIQSFNLMSTKADDRGPVYLKGEQGRCGTQQANDVSFEFQEANAGQLFHWETPRIQDPNDPGFWDARPDEICFVKALVTGSKPDSVIYVKSTGKAQGSPDVDYGYTAEKSAMVGAQGVVCLEYRCNEGPQAPYQTHLQFLTLTGTCTFQGTNTVQGLNSVLDGQQSQCGVRQAVPPVASETSVCQVTWWEETLGCTRVIQVWPRTGASLETTSTIQDDPLPQM</sequence>
<dbReference type="AlphaFoldDB" id="A0A9X0D6M2"/>
<dbReference type="Proteomes" id="UP001163046">
    <property type="component" value="Unassembled WGS sequence"/>
</dbReference>
<keyword evidence="2" id="KW-1185">Reference proteome</keyword>
<dbReference type="EMBL" id="MU825452">
    <property type="protein sequence ID" value="KAJ7388755.1"/>
    <property type="molecule type" value="Genomic_DNA"/>
</dbReference>
<proteinExistence type="predicted"/>
<accession>A0A9X0D6M2</accession>
<evidence type="ECO:0000313" key="1">
    <source>
        <dbReference type="EMBL" id="KAJ7388755.1"/>
    </source>
</evidence>
<gene>
    <name evidence="1" type="ORF">OS493_035865</name>
</gene>
<organism evidence="1 2">
    <name type="scientific">Desmophyllum pertusum</name>
    <dbReference type="NCBI Taxonomy" id="174260"/>
    <lineage>
        <taxon>Eukaryota</taxon>
        <taxon>Metazoa</taxon>
        <taxon>Cnidaria</taxon>
        <taxon>Anthozoa</taxon>
        <taxon>Hexacorallia</taxon>
        <taxon>Scleractinia</taxon>
        <taxon>Caryophylliina</taxon>
        <taxon>Caryophylliidae</taxon>
        <taxon>Desmophyllum</taxon>
    </lineage>
</organism>
<evidence type="ECO:0000313" key="2">
    <source>
        <dbReference type="Proteomes" id="UP001163046"/>
    </source>
</evidence>
<name>A0A9X0D6M2_9CNID</name>
<reference evidence="1" key="1">
    <citation type="submission" date="2023-01" db="EMBL/GenBank/DDBJ databases">
        <title>Genome assembly of the deep-sea coral Lophelia pertusa.</title>
        <authorList>
            <person name="Herrera S."/>
            <person name="Cordes E."/>
        </authorList>
    </citation>
    <scope>NUCLEOTIDE SEQUENCE</scope>
    <source>
        <strain evidence="1">USNM1676648</strain>
        <tissue evidence="1">Polyp</tissue>
    </source>
</reference>
<comment type="caution">
    <text evidence="1">The sequence shown here is derived from an EMBL/GenBank/DDBJ whole genome shotgun (WGS) entry which is preliminary data.</text>
</comment>